<protein>
    <submittedName>
        <fullName evidence="2">Pleckstrin homology-like domain family B member 1 isoform X14</fullName>
    </submittedName>
</protein>
<dbReference type="Proteomes" id="UP001732720">
    <property type="component" value="Chromosome 2"/>
</dbReference>
<organism evidence="1 2">
    <name type="scientific">Castor canadensis</name>
    <name type="common">American beaver</name>
    <dbReference type="NCBI Taxonomy" id="51338"/>
    <lineage>
        <taxon>Eukaryota</taxon>
        <taxon>Metazoa</taxon>
        <taxon>Chordata</taxon>
        <taxon>Craniata</taxon>
        <taxon>Vertebrata</taxon>
        <taxon>Euteleostomi</taxon>
        <taxon>Mammalia</taxon>
        <taxon>Eutheria</taxon>
        <taxon>Euarchontoglires</taxon>
        <taxon>Glires</taxon>
        <taxon>Rodentia</taxon>
        <taxon>Castorimorpha</taxon>
        <taxon>Castoridae</taxon>
        <taxon>Castor</taxon>
    </lineage>
</organism>
<dbReference type="RefSeq" id="XP_073922718.1">
    <property type="nucleotide sequence ID" value="XM_074066617.1"/>
</dbReference>
<name>A0AC58LZZ1_CASCN</name>
<reference evidence="2" key="1">
    <citation type="submission" date="2025-08" db="UniProtKB">
        <authorList>
            <consortium name="RefSeq"/>
        </authorList>
    </citation>
    <scope>IDENTIFICATION</scope>
</reference>
<sequence>MRRPGRGLGWPPGTQEPWRPRIMDTLNRSQVGPGCKTQAVVQKGPLDLIETGKGLKVQTDKPHLVSLGSGRLSTAITLLPLEEGRTVIGSAARDISLQGPGLAPEHCYIENLRGTLTLYPCGNVCTIDGLPVRQPTRLTQGCMLCLGQSSFLRFNHPAEAKWMKSMIPAGGRAPGPPYSPSSAESESLMNGNHTPQPATRGPSACASHSSLVSSIEKDLQEIMDSLVLEEPGAAGKKPAATSPLSPMANGGRYLLSPPTSPGAMSVGSSYENTSPAFSPLSSPASSGSCASHSPSGQEPGPSVPPLVPARSSSYHLALQPPQPRPSGARSSESPRLGRKGGHERPPSPGLRGLLTDSPAATVLAEARRATESPRHGGQLPVVAISLSEYSASGAPGQPASIPGSPKFQSPVPAPRNKIGTLQDRPPSPFREPPGTERMLTTSPSRQLVGRTFSDGSATRTLQPPESPRLGRRGLDSMRELPPLSPSLSRRALSPLPAWTTPDPKLTREVAESPRPRRWAAHGASVEDFSLTLGARGRRTRSPSPTLGESLAPRKGSFSGRLSPAYSLGSLTGASPRQSPRAQRKLSSGDLRVPVTRERKNSITEISDNEDDLLEYHRRQRQERLREQEMERLERQRLETILNLCAEYSRADGGTEAGELPSIREATAALALAGRRPSRGLAGATVASGRGEEPGGAAQRLWESVERSDEENLKEECSSTESTQQEHEDVPSTKLQGEVLALEEERAQVLGRVEQLKVRVKELEQQLQEAAREAEMERALLQGEREAEWTLLQKEQKAVDQLQEKLVALETGIQKERDKERAELAAGRRHLEARQALYAELQTQLDNCPESVREQLQEQLRREADALETETKLFEDLEFQQLERESRVEEERELAGQGLLRSKAELLRSVVKRKERLAILDSQAGQIRAQAVQESERLARDKNATLQLLQKEKEKLTVLERKYHSLTGGRPFPKTTSTLKEMEKLLLPTVDLEQWYQELMAGLGTGPVAVSPRSSPPPLPAKASRQLQVYRSKMDGEATSPLPRTRSGPLPSSSGSSSSSSQLSVATLGRSPSPKSAVLAPNGTGSLPRNLAATLQDIETKRQLALQQKGQQVIEEQRRRLAELKQKAAAEAQCQWDALHGAAPFPSGPSGFPPLMHHSILHHLPAGRERGEEGKHAYDTLSLESSDSLETSISTGGNSACSPDNMSSASGLDLGKIEEMEKMLKEAHAEKSRLMESREREMELRRQALEEERRRREQVERRLQSESARRQQLVEKEVKMREKQFSQARPLTRYLPIRKEDFDLKTHIESSGHGVDTCLHVILSSKVCRGYLVKMGGKIKSWKKRWFVFDRLKRTLSYYVDKHETKLKGVIYFQAIEEVYYDHLRSAAKSPNPALTFCVKTHDRLYYMVAPSAEAMRIWMDVIVTGAEGYTQFMN</sequence>
<gene>
    <name evidence="2" type="primary">Phldb1</name>
</gene>
<accession>A0AC58LZZ1</accession>
<evidence type="ECO:0000313" key="2">
    <source>
        <dbReference type="RefSeq" id="XP_073922718.1"/>
    </source>
</evidence>
<keyword evidence="1" id="KW-1185">Reference proteome</keyword>
<evidence type="ECO:0000313" key="1">
    <source>
        <dbReference type="Proteomes" id="UP001732720"/>
    </source>
</evidence>
<proteinExistence type="predicted"/>